<dbReference type="KEGG" id="beo:BEH_16890"/>
<sequence>MNVSQLVNFIYEGAANMRNDFRIRLMKGVAFLLLFSLVAFTQLGPHLSQTTIGIIGFIIFLVYILSDVLFEEKRWTLKLMQTYLSTMLFIVGIIEMHRMVTTCCIIGILMVPYLIEELK</sequence>
<protein>
    <submittedName>
        <fullName evidence="1">Uncharacterized protein</fullName>
    </submittedName>
</protein>
<gene>
    <name evidence="1" type="ORF">BEH_16890</name>
</gene>
<keyword evidence="2" id="KW-1185">Reference proteome</keyword>
<dbReference type="Proteomes" id="UP000036202">
    <property type="component" value="Chromosome"/>
</dbReference>
<dbReference type="RefSeq" id="WP_019392089.1">
    <property type="nucleotide sequence ID" value="NZ_ALIM01000014.1"/>
</dbReference>
<dbReference type="PATRIC" id="fig|135735.6.peg.3591"/>
<evidence type="ECO:0000313" key="1">
    <source>
        <dbReference type="EMBL" id="AKO93601.1"/>
    </source>
</evidence>
<reference evidence="1 2" key="1">
    <citation type="journal article" date="2015" name="PLoS ONE">
        <title>Genome Sequence of Bacillus endophyticus and Analysis of Its Companion Mechanism in the Ketogulonigenium vulgare-Bacillus Strain Consortium.</title>
        <authorList>
            <person name="Jia N."/>
            <person name="Du J."/>
            <person name="Ding M.Z."/>
            <person name="Gao F."/>
            <person name="Yuan Y.J."/>
        </authorList>
    </citation>
    <scope>NUCLEOTIDE SEQUENCE [LARGE SCALE GENOMIC DNA]</scope>
    <source>
        <strain evidence="1 2">Hbe603</strain>
    </source>
</reference>
<accession>A0A231SK09</accession>
<dbReference type="AlphaFoldDB" id="A0A0H4KL64"/>
<dbReference type="GeneID" id="93700505"/>
<evidence type="ECO:0000313" key="2">
    <source>
        <dbReference type="Proteomes" id="UP000036202"/>
    </source>
</evidence>
<name>A0A0H4KL64_9BACI</name>
<dbReference type="OrthoDB" id="2937232at2"/>
<organism evidence="1 2">
    <name type="scientific">Priestia filamentosa</name>
    <dbReference type="NCBI Taxonomy" id="1402861"/>
    <lineage>
        <taxon>Bacteria</taxon>
        <taxon>Bacillati</taxon>
        <taxon>Bacillota</taxon>
        <taxon>Bacilli</taxon>
        <taxon>Bacillales</taxon>
        <taxon>Bacillaceae</taxon>
        <taxon>Priestia</taxon>
    </lineage>
</organism>
<accession>A0A0H4KL64</accession>
<dbReference type="EMBL" id="CP011974">
    <property type="protein sequence ID" value="AKO93601.1"/>
    <property type="molecule type" value="Genomic_DNA"/>
</dbReference>
<proteinExistence type="predicted"/>
<reference evidence="2" key="2">
    <citation type="submission" date="2015-06" db="EMBL/GenBank/DDBJ databases">
        <title>Genome Sequence of Bacillus endophyticus and Analysis of its Companion Mechanism in the Ketogulonigenium vulgare-Bacillus strain Consortium.</title>
        <authorList>
            <person name="Jia N."/>
            <person name="Du J."/>
            <person name="Ding M.-Z."/>
            <person name="Gao F."/>
            <person name="Yuan Y.-J."/>
        </authorList>
    </citation>
    <scope>NUCLEOTIDE SEQUENCE [LARGE SCALE GENOMIC DNA]</scope>
    <source>
        <strain evidence="2">Hbe603</strain>
    </source>
</reference>